<evidence type="ECO:0000313" key="3">
    <source>
        <dbReference type="Proteomes" id="UP000002297"/>
    </source>
</evidence>
<dbReference type="KEGG" id="cat:CA2559_05365"/>
<feature type="transmembrane region" description="Helical" evidence="1">
    <location>
        <begin position="117"/>
        <end position="136"/>
    </location>
</feature>
<reference evidence="2 3" key="1">
    <citation type="journal article" date="2010" name="J. Bacteriol.">
        <title>The complete genome sequence of Croceibacter atlanticus HTCC2559T.</title>
        <authorList>
            <person name="Oh H.M."/>
            <person name="Kang I."/>
            <person name="Ferriera S."/>
            <person name="Giovannoni S.J."/>
            <person name="Cho J.C."/>
        </authorList>
    </citation>
    <scope>NUCLEOTIDE SEQUENCE [LARGE SCALE GENOMIC DNA]</scope>
    <source>
        <strain evidence="3">ATCC BAA-628 / HTCC2559 / KCTC 12090</strain>
    </source>
</reference>
<dbReference type="HOGENOM" id="CLU_1710208_0_0_10"/>
<keyword evidence="1" id="KW-0812">Transmembrane</keyword>
<protein>
    <recommendedName>
        <fullName evidence="4">DUF2975 domain-containing protein</fullName>
    </recommendedName>
</protein>
<dbReference type="Proteomes" id="UP000002297">
    <property type="component" value="Chromosome"/>
</dbReference>
<dbReference type="eggNOG" id="ENOG5032VD8">
    <property type="taxonomic scope" value="Bacteria"/>
</dbReference>
<feature type="transmembrane region" description="Helical" evidence="1">
    <location>
        <begin position="36"/>
        <end position="60"/>
    </location>
</feature>
<accession>A3U7E5</accession>
<proteinExistence type="predicted"/>
<feature type="transmembrane region" description="Helical" evidence="1">
    <location>
        <begin position="5"/>
        <end position="24"/>
    </location>
</feature>
<evidence type="ECO:0008006" key="4">
    <source>
        <dbReference type="Google" id="ProtNLM"/>
    </source>
</evidence>
<keyword evidence="3" id="KW-1185">Reference proteome</keyword>
<sequence>MIPIVIFFPGTILYLIFFPQQTIFKTNIPIESNGIPALYILALFIGFLEFVLFFAGFHNLRQLSKHILKKSLISKTSVNYLKRIGQFFSISGGSSLVLLFLFNLIKDSKVSIEFGISNYQLLLFLFIIGVFFLLLNQAFDKALKIKSENDLTV</sequence>
<dbReference type="Pfam" id="PF11188">
    <property type="entry name" value="DUF2975"/>
    <property type="match status" value="1"/>
</dbReference>
<evidence type="ECO:0000313" key="2">
    <source>
        <dbReference type="EMBL" id="EAP88162.1"/>
    </source>
</evidence>
<dbReference type="STRING" id="216432.CA2559_05365"/>
<evidence type="ECO:0000256" key="1">
    <source>
        <dbReference type="SAM" id="Phobius"/>
    </source>
</evidence>
<gene>
    <name evidence="2" type="ordered locus">CA2559_05365</name>
</gene>
<feature type="transmembrane region" description="Helical" evidence="1">
    <location>
        <begin position="80"/>
        <end position="105"/>
    </location>
</feature>
<name>A3U7E5_CROAH</name>
<organism evidence="2 3">
    <name type="scientific">Croceibacter atlanticus (strain ATCC BAA-628 / JCM 21780 / CIP 108009 / IAM 15332 / KCTC 12090 / HTCC2559)</name>
    <dbReference type="NCBI Taxonomy" id="216432"/>
    <lineage>
        <taxon>Bacteria</taxon>
        <taxon>Pseudomonadati</taxon>
        <taxon>Bacteroidota</taxon>
        <taxon>Flavobacteriia</taxon>
        <taxon>Flavobacteriales</taxon>
        <taxon>Flavobacteriaceae</taxon>
        <taxon>Croceibacter</taxon>
    </lineage>
</organism>
<dbReference type="AlphaFoldDB" id="A3U7E5"/>
<keyword evidence="1" id="KW-0472">Membrane</keyword>
<keyword evidence="1" id="KW-1133">Transmembrane helix</keyword>
<dbReference type="InterPro" id="IPR021354">
    <property type="entry name" value="DUF2975"/>
</dbReference>
<dbReference type="EMBL" id="CP002046">
    <property type="protein sequence ID" value="EAP88162.1"/>
    <property type="molecule type" value="Genomic_DNA"/>
</dbReference>